<gene>
    <name evidence="3" type="ORF">GGQ22_01640</name>
</gene>
<evidence type="ECO:0000313" key="4">
    <source>
        <dbReference type="Proteomes" id="UP000433406"/>
    </source>
</evidence>
<keyword evidence="4" id="KW-1185">Reference proteome</keyword>
<dbReference type="PROSITE" id="PS00061">
    <property type="entry name" value="ADH_SHORT"/>
    <property type="match status" value="1"/>
</dbReference>
<evidence type="ECO:0000313" key="3">
    <source>
        <dbReference type="EMBL" id="MTB93776.1"/>
    </source>
</evidence>
<dbReference type="PANTHER" id="PTHR42760:SF105">
    <property type="entry name" value="SORBITOL-6-PHOSPHATE 2-DEHYDROGENASE"/>
    <property type="match status" value="1"/>
</dbReference>
<dbReference type="InterPro" id="IPR036291">
    <property type="entry name" value="NAD(P)-bd_dom_sf"/>
</dbReference>
<accession>A0A6I3J0N8</accession>
<proteinExistence type="inferred from homology"/>
<dbReference type="CDD" id="cd05233">
    <property type="entry name" value="SDR_c"/>
    <property type="match status" value="1"/>
</dbReference>
<sequence length="277" mass="28501">MNDHRPRVVVVAGGARAGGMGRAIAESFLRLGDTLVLSDVGAPLASHPDYEVAPPDHLAAAAAELGVLGTVTAVPCDVTDEEQVTALFDAAVAEHGRVDVLVNCAGLAIGLSPVTELSLADWKVNLEVMATGAFLCAREAARRMVPQGSGRIITIASQAGKTGQPLLAAYSAAKFAVIGLTQSMAAELGEHGVTVNAICPGTIDTPLLAVKGGVYETFSGAAGRTEEDYRRRLARQIPARRFGTPEDVAAAAVYLASEGASFVTGEALNVTGGQEMH</sequence>
<comment type="similarity">
    <text evidence="1">Belongs to the short-chain dehydrogenases/reductases (SDR) family.</text>
</comment>
<dbReference type="PRINTS" id="PR00081">
    <property type="entry name" value="GDHRDH"/>
</dbReference>
<organism evidence="3 4">
    <name type="scientific">Nocardioides marmotae</name>
    <dbReference type="NCBI Taxonomy" id="2663857"/>
    <lineage>
        <taxon>Bacteria</taxon>
        <taxon>Bacillati</taxon>
        <taxon>Actinomycetota</taxon>
        <taxon>Actinomycetes</taxon>
        <taxon>Propionibacteriales</taxon>
        <taxon>Nocardioidaceae</taxon>
        <taxon>Nocardioides</taxon>
    </lineage>
</organism>
<dbReference type="FunFam" id="3.40.50.720:FF:000084">
    <property type="entry name" value="Short-chain dehydrogenase reductase"/>
    <property type="match status" value="1"/>
</dbReference>
<dbReference type="RefSeq" id="WP_154613572.1">
    <property type="nucleotide sequence ID" value="NZ_CP053660.1"/>
</dbReference>
<dbReference type="SUPFAM" id="SSF51735">
    <property type="entry name" value="NAD(P)-binding Rossmann-fold domains"/>
    <property type="match status" value="1"/>
</dbReference>
<dbReference type="Proteomes" id="UP000433406">
    <property type="component" value="Unassembled WGS sequence"/>
</dbReference>
<keyword evidence="2" id="KW-0560">Oxidoreductase</keyword>
<dbReference type="InterPro" id="IPR002347">
    <property type="entry name" value="SDR_fam"/>
</dbReference>
<dbReference type="GO" id="GO:0016616">
    <property type="term" value="F:oxidoreductase activity, acting on the CH-OH group of donors, NAD or NADP as acceptor"/>
    <property type="evidence" value="ECO:0007669"/>
    <property type="project" value="TreeGrafter"/>
</dbReference>
<name>A0A6I3J0N8_9ACTN</name>
<dbReference type="PANTHER" id="PTHR42760">
    <property type="entry name" value="SHORT-CHAIN DEHYDROGENASES/REDUCTASES FAMILY MEMBER"/>
    <property type="match status" value="1"/>
</dbReference>
<dbReference type="EMBL" id="WLCI01000002">
    <property type="protein sequence ID" value="MTB93776.1"/>
    <property type="molecule type" value="Genomic_DNA"/>
</dbReference>
<dbReference type="Gene3D" id="3.40.50.720">
    <property type="entry name" value="NAD(P)-binding Rossmann-like Domain"/>
    <property type="match status" value="1"/>
</dbReference>
<dbReference type="PRINTS" id="PR00080">
    <property type="entry name" value="SDRFAMILY"/>
</dbReference>
<reference evidence="3 4" key="1">
    <citation type="submission" date="2019-10" db="EMBL/GenBank/DDBJ databases">
        <title>Nocardioides novel species isolated from the excrement of Marmot.</title>
        <authorList>
            <person name="Zhang G."/>
        </authorList>
    </citation>
    <scope>NUCLEOTIDE SEQUENCE [LARGE SCALE GENOMIC DNA]</scope>
    <source>
        <strain evidence="4">zg-579</strain>
    </source>
</reference>
<evidence type="ECO:0000256" key="2">
    <source>
        <dbReference type="ARBA" id="ARBA00023002"/>
    </source>
</evidence>
<dbReference type="Pfam" id="PF13561">
    <property type="entry name" value="adh_short_C2"/>
    <property type="match status" value="1"/>
</dbReference>
<protein>
    <submittedName>
        <fullName evidence="3">SDR family oxidoreductase</fullName>
    </submittedName>
</protein>
<dbReference type="InterPro" id="IPR020904">
    <property type="entry name" value="Sc_DH/Rdtase_CS"/>
</dbReference>
<evidence type="ECO:0000256" key="1">
    <source>
        <dbReference type="ARBA" id="ARBA00006484"/>
    </source>
</evidence>
<dbReference type="AlphaFoldDB" id="A0A6I3J0N8"/>
<comment type="caution">
    <text evidence="3">The sequence shown here is derived from an EMBL/GenBank/DDBJ whole genome shotgun (WGS) entry which is preliminary data.</text>
</comment>